<comment type="subcellular location">
    <subcellularLocation>
        <location evidence="1">Membrane</location>
        <topology evidence="1">Multi-pass membrane protein</topology>
    </subcellularLocation>
</comment>
<feature type="transmembrane region" description="Helical" evidence="8">
    <location>
        <begin position="721"/>
        <end position="749"/>
    </location>
</feature>
<dbReference type="GO" id="GO:0016020">
    <property type="term" value="C:membrane"/>
    <property type="evidence" value="ECO:0007669"/>
    <property type="project" value="UniProtKB-SubCell"/>
</dbReference>
<feature type="compositionally biased region" description="Low complexity" evidence="7">
    <location>
        <begin position="44"/>
        <end position="56"/>
    </location>
</feature>
<reference evidence="10 12" key="1">
    <citation type="submission" date="2018-02" db="EMBL/GenBank/DDBJ databases">
        <title>Fusarium culmorum secondary metabolites in fungal-bacterial-plant interactions.</title>
        <authorList>
            <person name="Schmidt R."/>
        </authorList>
    </citation>
    <scope>NUCLEOTIDE SEQUENCE [LARGE SCALE GENOMIC DNA]</scope>
    <source>
        <strain evidence="10 12">PV</strain>
    </source>
</reference>
<dbReference type="OMA" id="RWLIRAC"/>
<keyword evidence="5 8" id="KW-1133">Transmembrane helix</keyword>
<keyword evidence="6 8" id="KW-0472">Membrane</keyword>
<dbReference type="CDD" id="cd06421">
    <property type="entry name" value="CESA_CelA_like"/>
    <property type="match status" value="1"/>
</dbReference>
<reference evidence="11" key="2">
    <citation type="submission" date="2020-11" db="EMBL/GenBank/DDBJ databases">
        <title>The chromosome-scale genome resource for two endophytic Fusarium species: F. culmorum and F. pseudograminearum.</title>
        <authorList>
            <person name="Yuan Z."/>
        </authorList>
    </citation>
    <scope>NUCLEOTIDE SEQUENCE</scope>
    <source>
        <strain evidence="11">Class2-1B</strain>
    </source>
</reference>
<evidence type="ECO:0000256" key="5">
    <source>
        <dbReference type="ARBA" id="ARBA00022989"/>
    </source>
</evidence>
<evidence type="ECO:0000256" key="4">
    <source>
        <dbReference type="ARBA" id="ARBA00022692"/>
    </source>
</evidence>
<evidence type="ECO:0000256" key="7">
    <source>
        <dbReference type="SAM" id="MobiDB-lite"/>
    </source>
</evidence>
<dbReference type="Proteomes" id="UP000663297">
    <property type="component" value="Chromosome 3"/>
</dbReference>
<keyword evidence="4 8" id="KW-0812">Transmembrane</keyword>
<feature type="transmembrane region" description="Helical" evidence="8">
    <location>
        <begin position="289"/>
        <end position="308"/>
    </location>
</feature>
<keyword evidence="3" id="KW-0808">Transferase</keyword>
<gene>
    <name evidence="10" type="ORF">FCULG_00007374</name>
    <name evidence="11" type="ORF">HYE67_006402</name>
</gene>
<dbReference type="OrthoDB" id="72851at2759"/>
<name>A0A2T4H491_FUSCU</name>
<dbReference type="PANTHER" id="PTHR43867:SF2">
    <property type="entry name" value="CELLULOSE SYNTHASE CATALYTIC SUBUNIT A [UDP-FORMING]"/>
    <property type="match status" value="1"/>
</dbReference>
<evidence type="ECO:0000256" key="8">
    <source>
        <dbReference type="SAM" id="Phobius"/>
    </source>
</evidence>
<feature type="transmembrane region" description="Helical" evidence="8">
    <location>
        <begin position="769"/>
        <end position="791"/>
    </location>
</feature>
<organism evidence="10 12">
    <name type="scientific">Fusarium culmorum</name>
    <dbReference type="NCBI Taxonomy" id="5516"/>
    <lineage>
        <taxon>Eukaryota</taxon>
        <taxon>Fungi</taxon>
        <taxon>Dikarya</taxon>
        <taxon>Ascomycota</taxon>
        <taxon>Pezizomycotina</taxon>
        <taxon>Sordariomycetes</taxon>
        <taxon>Hypocreomycetidae</taxon>
        <taxon>Hypocreales</taxon>
        <taxon>Nectriaceae</taxon>
        <taxon>Fusarium</taxon>
    </lineage>
</organism>
<feature type="domain" description="Glycosyltransferase 2-like" evidence="9">
    <location>
        <begin position="430"/>
        <end position="616"/>
    </location>
</feature>
<sequence length="851" mass="96370">MNGNGNHDYGDEHDREYREMVEIDVQRQHQQQHEQRQQLHHDQQQQQQQEYFQQDLRSPYGPPEQQQQHQQPYTPYSPYQSEFEDMQQGRSITEQGRPSRPSPAHFEDYSPAPEWPPHIANSPGQYFHDTPGGSRSGTPSLRSGQETPARLHYHAGNSSVDWRPSSLMVPSPSIRTLVNKSSNVTDQSFSRDKQNQSHLSLAALLPNGSPQNSSDNTLAKEYNVDTSAIETIHKRDDADIWKGWKRWVFKLVPLLTFTNTGLYMAYLALRIACVIWAQDAAGQTYEGAWVFIAVEIAVAIPSLMHNMWTMMSMKKRQRPKLRVTGNDVPTVDAFITCCGEDDDLVMDTVRAACDLDYPRDRYRVIILDDGKSAGLEDQCNKLAMTYTNLYYMARVKIPGQPHHFKAGNLNYGLDEVHKLPGGAGQFMAALDADMIPERDWLRAIIPHMLIDPKMALACPPQLFYNTPPSDPLAQSLDFFVHVIEPIKDALGVAWCTGSGYVARREALDQIGNFPLGSLAEDVATSTLMLGKGWKTAFIHEPLQFGTVPEDYGGHLKQRTRWAIGTVDTSFKLNFCLYGDKVRQMTAAQRFSGFLYASLSLYTVLLTISMFAIPVILIMQKPLVAYATDEQLRWLIRACFASVISNRLCEFALFIPAGYHTGQRGSRYQLWMSPYIALCIIRSFVLPTWLGGQTQAFKPTGSLGSALNERDAKLRKNMFRRLWGILVNYMALFHLFFVYLTLVAVVLTSFRSFVTTDTVRDTLTALLTHAFWPPLTFLFICSSLWTPISYAIDPPAMPDREDLLNRDPKTQVAHPTPQSKKIAFGGQAAWFELEYTVTTAYTCLVFVASFIF</sequence>
<keyword evidence="12" id="KW-1185">Reference proteome</keyword>
<evidence type="ECO:0000313" key="12">
    <source>
        <dbReference type="Proteomes" id="UP000241587"/>
    </source>
</evidence>
<dbReference type="SUPFAM" id="SSF53448">
    <property type="entry name" value="Nucleotide-diphospho-sugar transferases"/>
    <property type="match status" value="1"/>
</dbReference>
<evidence type="ECO:0000256" key="3">
    <source>
        <dbReference type="ARBA" id="ARBA00022679"/>
    </source>
</evidence>
<feature type="compositionally biased region" description="Polar residues" evidence="7">
    <location>
        <begin position="136"/>
        <end position="146"/>
    </location>
</feature>
<keyword evidence="2" id="KW-0328">Glycosyltransferase</keyword>
<feature type="transmembrane region" description="Helical" evidence="8">
    <location>
        <begin position="251"/>
        <end position="277"/>
    </location>
</feature>
<accession>A0A2T4H491</accession>
<evidence type="ECO:0000256" key="2">
    <source>
        <dbReference type="ARBA" id="ARBA00022676"/>
    </source>
</evidence>
<proteinExistence type="predicted"/>
<dbReference type="Gene3D" id="3.90.550.10">
    <property type="entry name" value="Spore Coat Polysaccharide Biosynthesis Protein SpsA, Chain A"/>
    <property type="match status" value="1"/>
</dbReference>
<dbReference type="InterPro" id="IPR029044">
    <property type="entry name" value="Nucleotide-diphossugar_trans"/>
</dbReference>
<dbReference type="Pfam" id="PF13632">
    <property type="entry name" value="Glyco_trans_2_3"/>
    <property type="match status" value="1"/>
</dbReference>
<evidence type="ECO:0000313" key="11">
    <source>
        <dbReference type="EMBL" id="QPC64171.1"/>
    </source>
</evidence>
<evidence type="ECO:0000256" key="6">
    <source>
        <dbReference type="ARBA" id="ARBA00023136"/>
    </source>
</evidence>
<feature type="compositionally biased region" description="Low complexity" evidence="7">
    <location>
        <begin position="63"/>
        <end position="80"/>
    </location>
</feature>
<dbReference type="GO" id="GO:0016757">
    <property type="term" value="F:glycosyltransferase activity"/>
    <property type="evidence" value="ECO:0007669"/>
    <property type="project" value="UniProtKB-KW"/>
</dbReference>
<dbReference type="EMBL" id="CP064749">
    <property type="protein sequence ID" value="QPC64171.1"/>
    <property type="molecule type" value="Genomic_DNA"/>
</dbReference>
<dbReference type="AlphaFoldDB" id="A0A2T4H491"/>
<feature type="region of interest" description="Disordered" evidence="7">
    <location>
        <begin position="1"/>
        <end position="146"/>
    </location>
</feature>
<evidence type="ECO:0000259" key="9">
    <source>
        <dbReference type="Pfam" id="PF13632"/>
    </source>
</evidence>
<feature type="compositionally biased region" description="Basic and acidic residues" evidence="7">
    <location>
        <begin position="8"/>
        <end position="43"/>
    </location>
</feature>
<dbReference type="InterPro" id="IPR050321">
    <property type="entry name" value="Glycosyltr_2/OpgH_subfam"/>
</dbReference>
<evidence type="ECO:0000313" key="10">
    <source>
        <dbReference type="EMBL" id="PTD10619.1"/>
    </source>
</evidence>
<evidence type="ECO:0000256" key="1">
    <source>
        <dbReference type="ARBA" id="ARBA00004141"/>
    </source>
</evidence>
<dbReference type="InterPro" id="IPR001173">
    <property type="entry name" value="Glyco_trans_2-like"/>
</dbReference>
<protein>
    <submittedName>
        <fullName evidence="10">Cellulose synthase catalytic subunit [UDP-forming]</fullName>
    </submittedName>
</protein>
<feature type="transmembrane region" description="Helical" evidence="8">
    <location>
        <begin position="592"/>
        <end position="618"/>
    </location>
</feature>
<dbReference type="Proteomes" id="UP000241587">
    <property type="component" value="Unassembled WGS sequence"/>
</dbReference>
<dbReference type="EMBL" id="PVEM01000003">
    <property type="protein sequence ID" value="PTD10619.1"/>
    <property type="molecule type" value="Genomic_DNA"/>
</dbReference>
<dbReference type="PANTHER" id="PTHR43867">
    <property type="entry name" value="CELLULOSE SYNTHASE CATALYTIC SUBUNIT A [UDP-FORMING]"/>
    <property type="match status" value="1"/>
</dbReference>